<sequence>MSENPSNTVITRCGDSVLPVRTCSGLRFDEHIHWFEEIDEKSRNFLLQKLSEPPDGLSKELDLITAEADRQYDLSMQSDFVKRLRELKTTEESLTDMKPTNGIEAVIYFALCRNQDIYGYMIFQQKHEASSSYDLEPTTKAEPGRPYYIFGTHGVLCCDRESQRHIRLIDWYREATLCYRLKQQRVFRGASIWSAFARWRKGVRWCKFERNKAQLEDRSLLTNPRYVCLLDRLHRFLDCLKVLRFLPTRAKTPLTVREFCDSVNHAAKFNRILLFEFLPAVSSVCQETRQRMRAEIQQLKESINVLFGTVTKCTPLSELNTKQAQLQGRYSRLCADFAAFPRLINRIRLEIASCIWITFHENMEEFVQEKESDAAKTSESIIARVLVRLVFQAGEQAHPIKNARGKETRLRINPSTLLIKHLFSSAVQVLSSSTHLEELKQNFLLNQLYFEAIEKDVQKETCCMSLEGQVKVTDGQTDMKTLEDSLIYSVPWDPAVPEGMDAEAEHIRGFLTEVIRSTERKPADTVESPTEPRNGVSQRNPDLSQTRNQLVPWILPRLVMVVRCTFVVYVYGSARLDR</sequence>
<dbReference type="AlphaFoldDB" id="A0A4S2L1Z9"/>
<evidence type="ECO:0000313" key="3">
    <source>
        <dbReference type="Proteomes" id="UP000308267"/>
    </source>
</evidence>
<evidence type="ECO:0000313" key="2">
    <source>
        <dbReference type="EMBL" id="TGZ56832.1"/>
    </source>
</evidence>
<reference evidence="2 3" key="1">
    <citation type="journal article" date="2019" name="BMC Genomics">
        <title>New insights from Opisthorchis felineus genome: update on genomics of the epidemiologically important liver flukes.</title>
        <authorList>
            <person name="Ershov N.I."/>
            <person name="Mordvinov V.A."/>
            <person name="Prokhortchouk E.B."/>
            <person name="Pakharukova M.Y."/>
            <person name="Gunbin K.V."/>
            <person name="Ustyantsev K."/>
            <person name="Genaev M.A."/>
            <person name="Blinov A.G."/>
            <person name="Mazur A."/>
            <person name="Boulygina E."/>
            <person name="Tsygankova S."/>
            <person name="Khrameeva E."/>
            <person name="Chekanov N."/>
            <person name="Fan G."/>
            <person name="Xiao A."/>
            <person name="Zhang H."/>
            <person name="Xu X."/>
            <person name="Yang H."/>
            <person name="Solovyev V."/>
            <person name="Lee S.M."/>
            <person name="Liu X."/>
            <person name="Afonnikov D.A."/>
            <person name="Skryabin K.G."/>
        </authorList>
    </citation>
    <scope>NUCLEOTIDE SEQUENCE [LARGE SCALE GENOMIC DNA]</scope>
    <source>
        <strain evidence="2">AK-0245</strain>
        <tissue evidence="2">Whole organism</tissue>
    </source>
</reference>
<dbReference type="Proteomes" id="UP000308267">
    <property type="component" value="Unassembled WGS sequence"/>
</dbReference>
<feature type="region of interest" description="Disordered" evidence="1">
    <location>
        <begin position="518"/>
        <end position="543"/>
    </location>
</feature>
<proteinExistence type="predicted"/>
<dbReference type="OrthoDB" id="126479at2759"/>
<evidence type="ECO:0000256" key="1">
    <source>
        <dbReference type="SAM" id="MobiDB-lite"/>
    </source>
</evidence>
<dbReference type="EMBL" id="SJOL01009574">
    <property type="protein sequence ID" value="TGZ56832.1"/>
    <property type="molecule type" value="Genomic_DNA"/>
</dbReference>
<comment type="caution">
    <text evidence="2">The sequence shown here is derived from an EMBL/GenBank/DDBJ whole genome shotgun (WGS) entry which is preliminary data.</text>
</comment>
<organism evidence="2 3">
    <name type="scientific">Opisthorchis felineus</name>
    <dbReference type="NCBI Taxonomy" id="147828"/>
    <lineage>
        <taxon>Eukaryota</taxon>
        <taxon>Metazoa</taxon>
        <taxon>Spiralia</taxon>
        <taxon>Lophotrochozoa</taxon>
        <taxon>Platyhelminthes</taxon>
        <taxon>Trematoda</taxon>
        <taxon>Digenea</taxon>
        <taxon>Opisthorchiida</taxon>
        <taxon>Opisthorchiata</taxon>
        <taxon>Opisthorchiidae</taxon>
        <taxon>Opisthorchis</taxon>
    </lineage>
</organism>
<protein>
    <submittedName>
        <fullName evidence="2">Uncharacterized protein</fullName>
    </submittedName>
</protein>
<accession>A0A4S2L1Z9</accession>
<name>A0A4S2L1Z9_OPIFE</name>
<gene>
    <name evidence="2" type="ORF">CRM22_010081</name>
</gene>
<dbReference type="STRING" id="147828.A0A4S2L1Z9"/>
<keyword evidence="3" id="KW-1185">Reference proteome</keyword>